<accession>A0A3M0KVG2</accession>
<comment type="caution">
    <text evidence="3">The sequence shown here is derived from an EMBL/GenBank/DDBJ whole genome shotgun (WGS) entry which is preliminary data.</text>
</comment>
<reference evidence="3 4" key="1">
    <citation type="submission" date="2018-07" db="EMBL/GenBank/DDBJ databases">
        <title>A high quality draft genome assembly of the barn swallow (H. rustica rustica).</title>
        <authorList>
            <person name="Formenti G."/>
            <person name="Chiara M."/>
            <person name="Poveda L."/>
            <person name="Francoijs K.-J."/>
            <person name="Bonisoli-Alquati A."/>
            <person name="Canova L."/>
            <person name="Gianfranceschi L."/>
            <person name="Horner D.S."/>
            <person name="Saino N."/>
        </authorList>
    </citation>
    <scope>NUCLEOTIDE SEQUENCE [LARGE SCALE GENOMIC DNA]</scope>
    <source>
        <strain evidence="3">Chelidonia</strain>
        <tissue evidence="3">Blood</tissue>
    </source>
</reference>
<dbReference type="InterPro" id="IPR012337">
    <property type="entry name" value="RNaseH-like_sf"/>
</dbReference>
<sequence length="445" mass="49597">MVANALWGWLNRWKKANWQRRGKPIWAAEIWQDIAARVEKLTVKVRHVDAHVSKSQANEEHHNNEQVDKAAKVKVSQVDLDWQHKGEVFLARWAHDASGHQGRDATYRWARDRGVDLTMDNISQVIHNCETCAAIKQAKRVKPLWYSGRWLKYRYEDQASVSCSDSITPSGCINLASPNVTFSVTPLHAQFLPAPMSSLVLLSFITVGVTVEDNDYYIQSEWSKNLKWRMENKNPVEGCASGSSCSTGKKVLLQNGIGSFGRSVVSPVEMDNFDGLPEDRPRLHNVTLRAKVENPVELKKYLKEIGTMMALRGEDGCSKLGPGICLSHIARDCRAADRGKGRKNTNQQLPQSLRLQSTTPVMEPAARLEPEPESAAKADSKPKPLAVAPAKKHTVKTDRPVNDNDPREGPSPKSKAKASSTRSEANIDSFSLKDLRGLRRLPATT</sequence>
<feature type="compositionally biased region" description="Basic and acidic residues" evidence="1">
    <location>
        <begin position="395"/>
        <end position="410"/>
    </location>
</feature>
<proteinExistence type="predicted"/>
<evidence type="ECO:0000259" key="2">
    <source>
        <dbReference type="PROSITE" id="PS50879"/>
    </source>
</evidence>
<dbReference type="Proteomes" id="UP000269221">
    <property type="component" value="Unassembled WGS sequence"/>
</dbReference>
<dbReference type="Gene3D" id="3.30.420.10">
    <property type="entry name" value="Ribonuclease H-like superfamily/Ribonuclease H"/>
    <property type="match status" value="1"/>
</dbReference>
<feature type="region of interest" description="Disordered" evidence="1">
    <location>
        <begin position="338"/>
        <end position="445"/>
    </location>
</feature>
<dbReference type="GO" id="GO:0004523">
    <property type="term" value="F:RNA-DNA hybrid ribonuclease activity"/>
    <property type="evidence" value="ECO:0007669"/>
    <property type="project" value="InterPro"/>
</dbReference>
<dbReference type="InterPro" id="IPR036397">
    <property type="entry name" value="RNaseH_sf"/>
</dbReference>
<keyword evidence="4" id="KW-1185">Reference proteome</keyword>
<dbReference type="EMBL" id="QRBI01000110">
    <property type="protein sequence ID" value="RMC11087.1"/>
    <property type="molecule type" value="Genomic_DNA"/>
</dbReference>
<dbReference type="AlphaFoldDB" id="A0A3M0KVG2"/>
<evidence type="ECO:0000313" key="3">
    <source>
        <dbReference type="EMBL" id="RMC11087.1"/>
    </source>
</evidence>
<gene>
    <name evidence="3" type="ORF">DUI87_12279</name>
</gene>
<protein>
    <recommendedName>
        <fullName evidence="2">RNase H type-1 domain-containing protein</fullName>
    </recommendedName>
</protein>
<name>A0A3M0KVG2_HIRRU</name>
<dbReference type="SUPFAM" id="SSF53098">
    <property type="entry name" value="Ribonuclease H-like"/>
    <property type="match status" value="1"/>
</dbReference>
<feature type="compositionally biased region" description="Low complexity" evidence="1">
    <location>
        <begin position="411"/>
        <end position="420"/>
    </location>
</feature>
<organism evidence="3 4">
    <name type="scientific">Hirundo rustica rustica</name>
    <dbReference type="NCBI Taxonomy" id="333673"/>
    <lineage>
        <taxon>Eukaryota</taxon>
        <taxon>Metazoa</taxon>
        <taxon>Chordata</taxon>
        <taxon>Craniata</taxon>
        <taxon>Vertebrata</taxon>
        <taxon>Euteleostomi</taxon>
        <taxon>Archelosauria</taxon>
        <taxon>Archosauria</taxon>
        <taxon>Dinosauria</taxon>
        <taxon>Saurischia</taxon>
        <taxon>Theropoda</taxon>
        <taxon>Coelurosauria</taxon>
        <taxon>Aves</taxon>
        <taxon>Neognathae</taxon>
        <taxon>Neoaves</taxon>
        <taxon>Telluraves</taxon>
        <taxon>Australaves</taxon>
        <taxon>Passeriformes</taxon>
        <taxon>Sylvioidea</taxon>
        <taxon>Hirundinidae</taxon>
        <taxon>Hirundo</taxon>
    </lineage>
</organism>
<feature type="compositionally biased region" description="Basic and acidic residues" evidence="1">
    <location>
        <begin position="366"/>
        <end position="382"/>
    </location>
</feature>
<dbReference type="PROSITE" id="PS50879">
    <property type="entry name" value="RNASE_H_1"/>
    <property type="match status" value="1"/>
</dbReference>
<evidence type="ECO:0000313" key="4">
    <source>
        <dbReference type="Proteomes" id="UP000269221"/>
    </source>
</evidence>
<evidence type="ECO:0000256" key="1">
    <source>
        <dbReference type="SAM" id="MobiDB-lite"/>
    </source>
</evidence>
<dbReference type="OrthoDB" id="9950135at2759"/>
<dbReference type="GO" id="GO:0003676">
    <property type="term" value="F:nucleic acid binding"/>
    <property type="evidence" value="ECO:0007669"/>
    <property type="project" value="InterPro"/>
</dbReference>
<dbReference type="InterPro" id="IPR002156">
    <property type="entry name" value="RNaseH_domain"/>
</dbReference>
<feature type="compositionally biased region" description="Polar residues" evidence="1">
    <location>
        <begin position="344"/>
        <end position="360"/>
    </location>
</feature>
<feature type="domain" description="RNase H type-1" evidence="2">
    <location>
        <begin position="1"/>
        <end position="76"/>
    </location>
</feature>